<accession>A0A371DUS1</accession>
<keyword evidence="2" id="KW-0472">Membrane</keyword>
<evidence type="ECO:0000313" key="3">
    <source>
        <dbReference type="EMBL" id="RDX56296.1"/>
    </source>
</evidence>
<feature type="region of interest" description="Disordered" evidence="1">
    <location>
        <begin position="59"/>
        <end position="129"/>
    </location>
</feature>
<proteinExistence type="predicted"/>
<gene>
    <name evidence="3" type="ORF">OH76DRAFT_610653</name>
</gene>
<keyword evidence="2" id="KW-1133">Transmembrane helix</keyword>
<organism evidence="3 4">
    <name type="scientific">Lentinus brumalis</name>
    <dbReference type="NCBI Taxonomy" id="2498619"/>
    <lineage>
        <taxon>Eukaryota</taxon>
        <taxon>Fungi</taxon>
        <taxon>Dikarya</taxon>
        <taxon>Basidiomycota</taxon>
        <taxon>Agaricomycotina</taxon>
        <taxon>Agaricomycetes</taxon>
        <taxon>Polyporales</taxon>
        <taxon>Polyporaceae</taxon>
        <taxon>Lentinus</taxon>
    </lineage>
</organism>
<dbReference type="AlphaFoldDB" id="A0A371DUS1"/>
<feature type="compositionally biased region" description="Low complexity" evidence="1">
    <location>
        <begin position="113"/>
        <end position="123"/>
    </location>
</feature>
<dbReference type="STRING" id="139420.A0A371DUS1"/>
<protein>
    <submittedName>
        <fullName evidence="3">Uncharacterized protein</fullName>
    </submittedName>
</protein>
<evidence type="ECO:0000256" key="1">
    <source>
        <dbReference type="SAM" id="MobiDB-lite"/>
    </source>
</evidence>
<keyword evidence="2" id="KW-0812">Transmembrane</keyword>
<evidence type="ECO:0000256" key="2">
    <source>
        <dbReference type="SAM" id="Phobius"/>
    </source>
</evidence>
<feature type="compositionally biased region" description="Basic and acidic residues" evidence="1">
    <location>
        <begin position="380"/>
        <end position="411"/>
    </location>
</feature>
<evidence type="ECO:0000313" key="4">
    <source>
        <dbReference type="Proteomes" id="UP000256964"/>
    </source>
</evidence>
<dbReference type="EMBL" id="KZ857381">
    <property type="protein sequence ID" value="RDX56296.1"/>
    <property type="molecule type" value="Genomic_DNA"/>
</dbReference>
<feature type="compositionally biased region" description="Low complexity" evidence="1">
    <location>
        <begin position="294"/>
        <end position="307"/>
    </location>
</feature>
<feature type="region of interest" description="Disordered" evidence="1">
    <location>
        <begin position="229"/>
        <end position="496"/>
    </location>
</feature>
<dbReference type="Proteomes" id="UP000256964">
    <property type="component" value="Unassembled WGS sequence"/>
</dbReference>
<feature type="compositionally biased region" description="Polar residues" evidence="1">
    <location>
        <begin position="412"/>
        <end position="433"/>
    </location>
</feature>
<feature type="compositionally biased region" description="Low complexity" evidence="1">
    <location>
        <begin position="250"/>
        <end position="282"/>
    </location>
</feature>
<dbReference type="OrthoDB" id="10512343at2759"/>
<feature type="compositionally biased region" description="Low complexity" evidence="1">
    <location>
        <begin position="324"/>
        <end position="345"/>
    </location>
</feature>
<sequence length="496" mass="52949">MAEDASSTTSHTRTIVIATVASIGGVLFLVVVVALTVYCARRRYRPYRAPANGVIATDAAPIDEDDPGTSGWVEGTWGGDDESTTGRRSNSGKRKRGASNAQSPLPPVPSKPVLPVLPKTKSPTVPQSAMSGVPAFRILSPSQMSHSRADPAPLSPTSSFGNLTSTVPDSATYLLTPAETAAFPGPTRYTNINAKSSDTFLDMGRSFTDADASSTSLSSHHAHPFATAQAVMPSSYVPSRQRSGRDRSDSNQSASSQATVSAALPTAPPSALSAASRGPARGPAKKPSNSDLVSPSPSTITSAAPSSYGNTAGSSVGAGRIVRSPSPSTLPSSSAATTPTSTTTLMPKRQASNAGAGATSRGPAPPRRVDPVDPAMQPPRDPEAYNREKERERERRHERDRDRERDRERQRAQLQGPRQAQPHSHTQPQSQIRGQERTQQQEEQEEQEEQQQQHAQNKGGRRQGMMMSDRDRKRFGFLDVPQDAADSRPPSYRETG</sequence>
<name>A0A371DUS1_9APHY</name>
<feature type="region of interest" description="Disordered" evidence="1">
    <location>
        <begin position="143"/>
        <end position="163"/>
    </location>
</feature>
<reference evidence="3 4" key="1">
    <citation type="journal article" date="2018" name="Biotechnol. Biofuels">
        <title>Integrative visual omics of the white-rot fungus Polyporus brumalis exposes the biotechnological potential of its oxidative enzymes for delignifying raw plant biomass.</title>
        <authorList>
            <person name="Miyauchi S."/>
            <person name="Rancon A."/>
            <person name="Drula E."/>
            <person name="Hage H."/>
            <person name="Chaduli D."/>
            <person name="Favel A."/>
            <person name="Grisel S."/>
            <person name="Henrissat B."/>
            <person name="Herpoel-Gimbert I."/>
            <person name="Ruiz-Duenas F.J."/>
            <person name="Chevret D."/>
            <person name="Hainaut M."/>
            <person name="Lin J."/>
            <person name="Wang M."/>
            <person name="Pangilinan J."/>
            <person name="Lipzen A."/>
            <person name="Lesage-Meessen L."/>
            <person name="Navarro D."/>
            <person name="Riley R."/>
            <person name="Grigoriev I.V."/>
            <person name="Zhou S."/>
            <person name="Raouche S."/>
            <person name="Rosso M.N."/>
        </authorList>
    </citation>
    <scope>NUCLEOTIDE SEQUENCE [LARGE SCALE GENOMIC DNA]</scope>
    <source>
        <strain evidence="3 4">BRFM 1820</strain>
    </source>
</reference>
<keyword evidence="4" id="KW-1185">Reference proteome</keyword>
<feature type="transmembrane region" description="Helical" evidence="2">
    <location>
        <begin position="15"/>
        <end position="38"/>
    </location>
</feature>